<keyword evidence="2" id="KW-0472">Membrane</keyword>
<evidence type="ECO:0000256" key="1">
    <source>
        <dbReference type="SAM" id="MobiDB-lite"/>
    </source>
</evidence>
<keyword evidence="2" id="KW-0812">Transmembrane</keyword>
<keyword evidence="3" id="KW-0732">Signal</keyword>
<dbReference type="InParanoid" id="L2G487"/>
<dbReference type="Gene3D" id="2.40.70.10">
    <property type="entry name" value="Acid Proteases"/>
    <property type="match status" value="2"/>
</dbReference>
<dbReference type="PROSITE" id="PS51767">
    <property type="entry name" value="PEPTIDASE_A1"/>
    <property type="match status" value="1"/>
</dbReference>
<dbReference type="EMBL" id="KB020659">
    <property type="protein sequence ID" value="ELA33387.1"/>
    <property type="molecule type" value="Genomic_DNA"/>
</dbReference>
<dbReference type="SUPFAM" id="SSF50630">
    <property type="entry name" value="Acid proteases"/>
    <property type="match status" value="1"/>
</dbReference>
<proteinExistence type="predicted"/>
<name>L2G487_COLFN</name>
<feature type="signal peptide" evidence="3">
    <location>
        <begin position="1"/>
        <end position="18"/>
    </location>
</feature>
<feature type="transmembrane region" description="Helical" evidence="2">
    <location>
        <begin position="461"/>
        <end position="480"/>
    </location>
</feature>
<dbReference type="EMBL" id="ANPB02000011">
    <property type="protein sequence ID" value="KAF4474571.1"/>
    <property type="molecule type" value="Genomic_DNA"/>
</dbReference>
<dbReference type="Proteomes" id="UP000011096">
    <property type="component" value="Unassembled WGS sequence"/>
</dbReference>
<dbReference type="STRING" id="1213859.L2G487"/>
<sequence>MKILHFFALLIAASTVDLQLILTWTTDYSNFPNAKIGPDGPWQAVMVTTEKDRIPLWPSGSSYTEMLTNEVGGSWSPSSSAKPLNGSSAYFDTWQSYLYTGGDYFGEVYVDNLTIGYSLGSSDLNFNATISGGNKWMDVYAGAASEPSKVGFLGLGPQKYRTQPHQAAPGLLEQLKAEGKIDRAAWSLHIGSAALKLPGSLVLGGYEQNRVLGNVGTFSMEVGFPQVFLRDVFMGVETGEASGFPARSNGSFWVDPGDTNGTNYNDILRGATGSAAVMPNPVSPYIYLQPGICEGIAENLGLRFHNDTGLYLWESTRIGSVGDFINSPAYLGFVLSDKTATNYTIKVPFKLLNLTLEPPLVEFPVNYFPCKSTDSRASNAGQLGRAFLQAAFMAVDYEKGVMYIAQAPGPSIEQSVVQRFDDSVVKSNSATTFQTTWSRSWAVRSTVIEDAVEDKGVTKSGIAGIAVGAVAAVVAALWICRRRRKRKQGPLAPADVFDKAVLWFTEARGNFGRKSSPSNTGSNKIGGVNRSHAIEQKVLRQGVNELDSTPTPAEMESSEMELRELDSVSKPVEMDASSQERFGYSPVRSDAPDDSVAHELPASTPRR</sequence>
<reference evidence="6 7" key="2">
    <citation type="submission" date="2012-08" db="EMBL/GenBank/DDBJ databases">
        <authorList>
            <person name="Gan P.H.P."/>
            <person name="Ikeda K."/>
            <person name="Irieda H."/>
            <person name="Narusaka M."/>
            <person name="O'Connell R.J."/>
            <person name="Narusaka Y."/>
            <person name="Takano Y."/>
            <person name="Kubo Y."/>
            <person name="Shirasu K."/>
        </authorList>
    </citation>
    <scope>NUCLEOTIDE SEQUENCE [LARGE SCALE GENOMIC DNA]</scope>
    <source>
        <strain evidence="6 7">Nara gc5</strain>
    </source>
</reference>
<dbReference type="InterPro" id="IPR033121">
    <property type="entry name" value="PEPTIDASE_A1"/>
</dbReference>
<organism evidence="5">
    <name type="scientific">Colletotrichum fructicola (strain Nara gc5)</name>
    <name type="common">Anthracnose fungus</name>
    <name type="synonym">Colletotrichum gloeosporioides (strain Nara gc5)</name>
    <dbReference type="NCBI Taxonomy" id="1213859"/>
    <lineage>
        <taxon>Eukaryota</taxon>
        <taxon>Fungi</taxon>
        <taxon>Dikarya</taxon>
        <taxon>Ascomycota</taxon>
        <taxon>Pezizomycotina</taxon>
        <taxon>Sordariomycetes</taxon>
        <taxon>Hypocreomycetidae</taxon>
        <taxon>Glomerellales</taxon>
        <taxon>Glomerellaceae</taxon>
        <taxon>Colletotrichum</taxon>
        <taxon>Colletotrichum gloeosporioides species complex</taxon>
    </lineage>
</organism>
<keyword evidence="7" id="KW-1185">Reference proteome</keyword>
<dbReference type="AlphaFoldDB" id="L2G487"/>
<dbReference type="OrthoDB" id="4074350at2759"/>
<dbReference type="HOGENOM" id="CLU_029272_1_1_1"/>
<dbReference type="InterPro" id="IPR021109">
    <property type="entry name" value="Peptidase_aspartic_dom_sf"/>
</dbReference>
<reference evidence="5" key="1">
    <citation type="submission" date="2012-08" db="EMBL/GenBank/DDBJ databases">
        <title>Genome analysis of Colletotrichum orbiculare and Colletotrichum fructicola.</title>
        <authorList>
            <person name="Gan P.H.P."/>
            <person name="Ikeda K."/>
            <person name="Irieda H."/>
            <person name="Narusaka M."/>
            <person name="O'Connell R.J."/>
            <person name="Narusaka Y."/>
            <person name="Takano Y."/>
            <person name="Kubo Y."/>
            <person name="Shirasu K."/>
        </authorList>
    </citation>
    <scope>NUCLEOTIDE SEQUENCE</scope>
    <source>
        <strain evidence="5">Nara gc5</strain>
    </source>
</reference>
<evidence type="ECO:0000256" key="3">
    <source>
        <dbReference type="SAM" id="SignalP"/>
    </source>
</evidence>
<evidence type="ECO:0000256" key="2">
    <source>
        <dbReference type="SAM" id="Phobius"/>
    </source>
</evidence>
<feature type="region of interest" description="Disordered" evidence="1">
    <location>
        <begin position="538"/>
        <end position="607"/>
    </location>
</feature>
<evidence type="ECO:0000313" key="7">
    <source>
        <dbReference type="Proteomes" id="UP000011096"/>
    </source>
</evidence>
<feature type="chain" id="PRO_5033701599" evidence="3">
    <location>
        <begin position="19"/>
        <end position="607"/>
    </location>
</feature>
<reference evidence="6 7" key="3">
    <citation type="submission" date="2020-04" db="EMBL/GenBank/DDBJ databases">
        <title>Genome sequencing and assembly of multiple isolates from the Colletotrichum gloeosporioides species complex.</title>
        <authorList>
            <person name="Gan P."/>
            <person name="Shirasu K."/>
        </authorList>
    </citation>
    <scope>NUCLEOTIDE SEQUENCE [LARGE SCALE GENOMIC DNA]</scope>
    <source>
        <strain evidence="6 7">Nara gc5</strain>
    </source>
</reference>
<accession>L2G487</accession>
<feature type="domain" description="Peptidase A1" evidence="4">
    <location>
        <begin position="30"/>
        <end position="405"/>
    </location>
</feature>
<gene>
    <name evidence="5" type="ORF">CGGC5_6672</name>
    <name evidence="6" type="ORF">CGGC5_v016619</name>
</gene>
<evidence type="ECO:0000259" key="4">
    <source>
        <dbReference type="PROSITE" id="PS51767"/>
    </source>
</evidence>
<evidence type="ECO:0000313" key="5">
    <source>
        <dbReference type="EMBL" id="ELA33387.1"/>
    </source>
</evidence>
<protein>
    <submittedName>
        <fullName evidence="5">Aspartic-type endopeptidase</fullName>
    </submittedName>
</protein>
<keyword evidence="2" id="KW-1133">Transmembrane helix</keyword>
<evidence type="ECO:0000313" key="6">
    <source>
        <dbReference type="EMBL" id="KAF4474571.1"/>
    </source>
</evidence>